<dbReference type="InterPro" id="IPR027417">
    <property type="entry name" value="P-loop_NTPase"/>
</dbReference>
<dbReference type="Proteomes" id="UP001500689">
    <property type="component" value="Unassembled WGS sequence"/>
</dbReference>
<comment type="caution">
    <text evidence="1">The sequence shown here is derived from an EMBL/GenBank/DDBJ whole genome shotgun (WGS) entry which is preliminary data.</text>
</comment>
<organism evidence="1 2">
    <name type="scientific">Amycolatopsis ultiminotia</name>
    <dbReference type="NCBI Taxonomy" id="543629"/>
    <lineage>
        <taxon>Bacteria</taxon>
        <taxon>Bacillati</taxon>
        <taxon>Actinomycetota</taxon>
        <taxon>Actinomycetes</taxon>
        <taxon>Pseudonocardiales</taxon>
        <taxon>Pseudonocardiaceae</taxon>
        <taxon>Amycolatopsis</taxon>
    </lineage>
</organism>
<protein>
    <recommendedName>
        <fullName evidence="3">Tetratricopeptide repeat protein</fullName>
    </recommendedName>
</protein>
<keyword evidence="2" id="KW-1185">Reference proteome</keyword>
<dbReference type="RefSeq" id="WP_344857763.1">
    <property type="nucleotide sequence ID" value="NZ_BAAAZN010000003.1"/>
</dbReference>
<dbReference type="EMBL" id="BAAAZN010000003">
    <property type="protein sequence ID" value="GAA3536206.1"/>
    <property type="molecule type" value="Genomic_DNA"/>
</dbReference>
<sequence length="724" mass="79726">MSEELQAELVKQCVAMAFTAGGKFAEHLWKRFTNRVPLEPAAVERALRRLLEENPEAARDLRELLDNELPSGRATPRIADHRGPFVDRQGPWAQLAGRTGTATISGPPGIGKTSLIRRFAAGGTSPGGAYPDGALLIDLADYREGAGMPLARTRIKTYVLSRLGIDTVGTTDEELAAQYEAALEPLRLLLVFDNAESAEELHNLVPPAPMSLVLALTSGPADDFVFEFSPHVPLGQLEPGADRQLLELLCPPELLARDPQGAEALLAQCDRLPGALLAAGHAVRQRESFTPQPFGALARDLAGGRALGKVSRAYDEMLAGLAPETAELCRLLTVFPGPSFTPEIAAVLSGQSEDRVGESLSELQSQVLVTADPDGRLRLGSQARQAVQRAGDTSGTDEAFARLIRFYTSRAVTADLRRERLRLYDQNVPPGPEIVVDPATEVDWLAAEMPVLRALAAAAYQRGFHRELTQLCGALEIVPLHRNVHREFEEVLRHGIAATTDPALLARMTSQHGRVLSLLGEFGLAATDFERAEAELRRIPDPDTVLHQQLTASVLEFRGLFHREQNQLTAAEECYRVALDITRRLSTPGRPYRGRGLCARMLANVLVGLHRPAEALALLQEAEQHTVERDDRNLAQVWLVRAKAFAETEQASDALALLPEVWRMANKARSDQYDLEIGEALGDAAWRAGGYDQARQYWSGVWQRYEIARHPRRERLYHKLRYGR</sequence>
<dbReference type="Gene3D" id="3.40.50.300">
    <property type="entry name" value="P-loop containing nucleotide triphosphate hydrolases"/>
    <property type="match status" value="1"/>
</dbReference>
<evidence type="ECO:0008006" key="3">
    <source>
        <dbReference type="Google" id="ProtNLM"/>
    </source>
</evidence>
<evidence type="ECO:0000313" key="2">
    <source>
        <dbReference type="Proteomes" id="UP001500689"/>
    </source>
</evidence>
<dbReference type="Gene3D" id="1.25.40.10">
    <property type="entry name" value="Tetratricopeptide repeat domain"/>
    <property type="match status" value="1"/>
</dbReference>
<accession>A0ABP6VJR3</accession>
<name>A0ABP6VJR3_9PSEU</name>
<dbReference type="InterPro" id="IPR011990">
    <property type="entry name" value="TPR-like_helical_dom_sf"/>
</dbReference>
<dbReference type="SUPFAM" id="SSF52540">
    <property type="entry name" value="P-loop containing nucleoside triphosphate hydrolases"/>
    <property type="match status" value="1"/>
</dbReference>
<gene>
    <name evidence="1" type="ORF">GCM10022222_19860</name>
</gene>
<proteinExistence type="predicted"/>
<reference evidence="2" key="1">
    <citation type="journal article" date="2019" name="Int. J. Syst. Evol. Microbiol.">
        <title>The Global Catalogue of Microorganisms (GCM) 10K type strain sequencing project: providing services to taxonomists for standard genome sequencing and annotation.</title>
        <authorList>
            <consortium name="The Broad Institute Genomics Platform"/>
            <consortium name="The Broad Institute Genome Sequencing Center for Infectious Disease"/>
            <person name="Wu L."/>
            <person name="Ma J."/>
        </authorList>
    </citation>
    <scope>NUCLEOTIDE SEQUENCE [LARGE SCALE GENOMIC DNA]</scope>
    <source>
        <strain evidence="2">JCM 16898</strain>
    </source>
</reference>
<evidence type="ECO:0000313" key="1">
    <source>
        <dbReference type="EMBL" id="GAA3536206.1"/>
    </source>
</evidence>
<dbReference type="SUPFAM" id="SSF48452">
    <property type="entry name" value="TPR-like"/>
    <property type="match status" value="1"/>
</dbReference>